<keyword evidence="1" id="KW-1133">Transmembrane helix</keyword>
<protein>
    <submittedName>
        <fullName evidence="2">Uncharacterized protein</fullName>
    </submittedName>
</protein>
<name>A0A2M7QJ53_9BACT</name>
<dbReference type="AlphaFoldDB" id="A0A2M7QJ53"/>
<keyword evidence="1" id="KW-0472">Membrane</keyword>
<proteinExistence type="predicted"/>
<dbReference type="EMBL" id="PFLI01000127">
    <property type="protein sequence ID" value="PIY71890.1"/>
    <property type="molecule type" value="Genomic_DNA"/>
</dbReference>
<evidence type="ECO:0000256" key="1">
    <source>
        <dbReference type="SAM" id="Phobius"/>
    </source>
</evidence>
<evidence type="ECO:0000313" key="3">
    <source>
        <dbReference type="Proteomes" id="UP000229401"/>
    </source>
</evidence>
<feature type="transmembrane region" description="Helical" evidence="1">
    <location>
        <begin position="78"/>
        <end position="100"/>
    </location>
</feature>
<accession>A0A2M7QJ53</accession>
<sequence length="106" mass="11233">MNKQLLAQSFTINGTGATINGPLENISTLGDVVNKILPFTIAFGGIALFLILMWGGYDFLMSQGNPEKVKAGGAKITAAIVGFVLLVSSYLITRLINFILNPSSSI</sequence>
<dbReference type="Pfam" id="PF18895">
    <property type="entry name" value="T4SS_pilin"/>
    <property type="match status" value="1"/>
</dbReference>
<comment type="caution">
    <text evidence="2">The sequence shown here is derived from an EMBL/GenBank/DDBJ whole genome shotgun (WGS) entry which is preliminary data.</text>
</comment>
<feature type="transmembrane region" description="Helical" evidence="1">
    <location>
        <begin position="36"/>
        <end position="57"/>
    </location>
</feature>
<organism evidence="2 3">
    <name type="scientific">Candidatus Roizmanbacteria bacterium CG_4_10_14_0_8_um_filter_33_9</name>
    <dbReference type="NCBI Taxonomy" id="1974826"/>
    <lineage>
        <taxon>Bacteria</taxon>
        <taxon>Candidatus Roizmaniibacteriota</taxon>
    </lineage>
</organism>
<gene>
    <name evidence="2" type="ORF">COY87_03805</name>
</gene>
<evidence type="ECO:0000313" key="2">
    <source>
        <dbReference type="EMBL" id="PIY71890.1"/>
    </source>
</evidence>
<dbReference type="Proteomes" id="UP000229401">
    <property type="component" value="Unassembled WGS sequence"/>
</dbReference>
<dbReference type="InterPro" id="IPR043993">
    <property type="entry name" value="T4SS_pilin"/>
</dbReference>
<keyword evidence="1" id="KW-0812">Transmembrane</keyword>
<reference evidence="3" key="1">
    <citation type="submission" date="2017-09" db="EMBL/GenBank/DDBJ databases">
        <title>Depth-based differentiation of microbial function through sediment-hosted aquifers and enrichment of novel symbionts in the deep terrestrial subsurface.</title>
        <authorList>
            <person name="Probst A.J."/>
            <person name="Ladd B."/>
            <person name="Jarett J.K."/>
            <person name="Geller-Mcgrath D.E."/>
            <person name="Sieber C.M.K."/>
            <person name="Emerson J.B."/>
            <person name="Anantharaman K."/>
            <person name="Thomas B.C."/>
            <person name="Malmstrom R."/>
            <person name="Stieglmeier M."/>
            <person name="Klingl A."/>
            <person name="Woyke T."/>
            <person name="Ryan C.M."/>
            <person name="Banfield J.F."/>
        </authorList>
    </citation>
    <scope>NUCLEOTIDE SEQUENCE [LARGE SCALE GENOMIC DNA]</scope>
</reference>